<dbReference type="NCBIfam" id="TIGR00042">
    <property type="entry name" value="RdgB/HAM1 family non-canonical purine NTP pyrophosphatase"/>
    <property type="match status" value="1"/>
</dbReference>
<dbReference type="EC" id="3.6.1.66" evidence="10"/>
<dbReference type="EMBL" id="CP010992">
    <property type="protein sequence ID" value="AMO21388.2"/>
    <property type="molecule type" value="Genomic_DNA"/>
</dbReference>
<dbReference type="InterPro" id="IPR002637">
    <property type="entry name" value="RdgB/HAM1"/>
</dbReference>
<feature type="binding site" evidence="10">
    <location>
        <begin position="194"/>
        <end position="195"/>
    </location>
    <ligand>
        <name>substrate</name>
    </ligand>
</feature>
<accession>A0AAI8CJU5</accession>
<evidence type="ECO:0000256" key="8">
    <source>
        <dbReference type="ARBA" id="ARBA00051875"/>
    </source>
</evidence>
<protein>
    <recommendedName>
        <fullName evidence="10">dITP/XTP pyrophosphatase</fullName>
        <ecNumber evidence="10">3.6.1.66</ecNumber>
    </recommendedName>
    <alternativeName>
        <fullName evidence="10">Non-canonical purine NTP pyrophosphatase</fullName>
    </alternativeName>
    <alternativeName>
        <fullName evidence="10">Non-standard purine NTP pyrophosphatase</fullName>
    </alternativeName>
    <alternativeName>
        <fullName evidence="10">Nucleoside-triphosphate diphosphatase</fullName>
    </alternativeName>
    <alternativeName>
        <fullName evidence="10">Nucleoside-triphosphate pyrophosphatase</fullName>
        <shortName evidence="10">NTPase</shortName>
    </alternativeName>
</protein>
<dbReference type="GO" id="GO:0009146">
    <property type="term" value="P:purine nucleoside triphosphate catabolic process"/>
    <property type="evidence" value="ECO:0007669"/>
    <property type="project" value="UniProtKB-UniRule"/>
</dbReference>
<evidence type="ECO:0000256" key="3">
    <source>
        <dbReference type="ARBA" id="ARBA00022723"/>
    </source>
</evidence>
<dbReference type="Gene3D" id="3.90.950.10">
    <property type="match status" value="1"/>
</dbReference>
<gene>
    <name evidence="12" type="ORF">UN65_01540</name>
</gene>
<evidence type="ECO:0000256" key="4">
    <source>
        <dbReference type="ARBA" id="ARBA00022741"/>
    </source>
</evidence>
<dbReference type="GO" id="GO:0005829">
    <property type="term" value="C:cytosol"/>
    <property type="evidence" value="ECO:0007669"/>
    <property type="project" value="TreeGrafter"/>
</dbReference>
<evidence type="ECO:0000256" key="1">
    <source>
        <dbReference type="ARBA" id="ARBA00008023"/>
    </source>
</evidence>
<comment type="catalytic activity">
    <reaction evidence="8 10">
        <text>dITP + H2O = dIMP + diphosphate + H(+)</text>
        <dbReference type="Rhea" id="RHEA:28342"/>
        <dbReference type="ChEBI" id="CHEBI:15377"/>
        <dbReference type="ChEBI" id="CHEBI:15378"/>
        <dbReference type="ChEBI" id="CHEBI:33019"/>
        <dbReference type="ChEBI" id="CHEBI:61194"/>
        <dbReference type="ChEBI" id="CHEBI:61382"/>
        <dbReference type="EC" id="3.6.1.66"/>
    </reaction>
</comment>
<dbReference type="HAMAP" id="MF_01405">
    <property type="entry name" value="Non_canon_purine_NTPase"/>
    <property type="match status" value="1"/>
</dbReference>
<comment type="subunit">
    <text evidence="2 10">Homodimer.</text>
</comment>
<comment type="function">
    <text evidence="10">Pyrophosphatase that catalyzes the hydrolysis of nucleoside triphosphates to their monophosphate derivatives, with a high preference for the non-canonical purine nucleotides XTP (xanthosine triphosphate), dITP (deoxyinosine triphosphate) and ITP. Seems to function as a house-cleaning enzyme that removes non-canonical purine nucleotides from the nucleotide pool, thus preventing their incorporation into DNA/RNA and avoiding chromosomal lesions.</text>
</comment>
<dbReference type="GO" id="GO:0036220">
    <property type="term" value="F:ITP diphosphatase activity"/>
    <property type="evidence" value="ECO:0007669"/>
    <property type="project" value="UniProtKB-UniRule"/>
</dbReference>
<dbReference type="InterPro" id="IPR020922">
    <property type="entry name" value="dITP/XTP_pyrophosphatase"/>
</dbReference>
<proteinExistence type="inferred from homology"/>
<dbReference type="GO" id="GO:0009117">
    <property type="term" value="P:nucleotide metabolic process"/>
    <property type="evidence" value="ECO:0007669"/>
    <property type="project" value="UniProtKB-KW"/>
</dbReference>
<reference evidence="12 13" key="2">
    <citation type="submission" date="2019-05" db="EMBL/GenBank/DDBJ databases">
        <authorList>
            <person name="Ravantti J.J."/>
        </authorList>
    </citation>
    <scope>NUCLEOTIDE SEQUENCE [LARGE SCALE GENOMIC DNA]</scope>
    <source>
        <strain evidence="12 13">B185</strain>
    </source>
</reference>
<evidence type="ECO:0000256" key="5">
    <source>
        <dbReference type="ARBA" id="ARBA00022801"/>
    </source>
</evidence>
<dbReference type="Pfam" id="PF01725">
    <property type="entry name" value="Ham1p_like"/>
    <property type="match status" value="1"/>
</dbReference>
<evidence type="ECO:0000313" key="12">
    <source>
        <dbReference type="EMBL" id="AMO21388.2"/>
    </source>
</evidence>
<evidence type="ECO:0000256" key="9">
    <source>
        <dbReference type="ARBA" id="ARBA00052017"/>
    </source>
</evidence>
<dbReference type="NCBIfam" id="NF011398">
    <property type="entry name" value="PRK14823.1"/>
    <property type="match status" value="1"/>
</dbReference>
<dbReference type="FunFam" id="3.90.950.10:FF:000001">
    <property type="entry name" value="dITP/XTP pyrophosphatase"/>
    <property type="match status" value="1"/>
</dbReference>
<name>A0AAI8CJU5_9FLAO</name>
<keyword evidence="5 10" id="KW-0378">Hydrolase</keyword>
<feature type="active site" description="Proton acceptor" evidence="10">
    <location>
        <position position="86"/>
    </location>
</feature>
<comment type="cofactor">
    <cofactor evidence="10">
        <name>Mg(2+)</name>
        <dbReference type="ChEBI" id="CHEBI:18420"/>
    </cofactor>
    <text evidence="10">Binds 1 Mg(2+) ion per subunit.</text>
</comment>
<sequence length="215" mass="24306">MLKFILNYSILLFLKKTKMKIVFASNNQNKIKEIQRLIPSNIQILSLKDINCLVDIPEIATTIEGNSRIKADYVTQHYGYACFADDSGLEVEALNGEPGVFSARYAGEEKEDQKNIDKLLNVLSGELNRKANFKTVIALNLKDQQFLFTGTIDGKIAFEQKGLNGFGYDPVFIPDGYENTFAEMTLEEKSKISHRAKAVRKLIDFINKVNISEEL</sequence>
<keyword evidence="3 10" id="KW-0479">Metal-binding</keyword>
<keyword evidence="4 10" id="KW-0547">Nucleotide-binding</keyword>
<feature type="binding site" evidence="10">
    <location>
        <position position="87"/>
    </location>
    <ligand>
        <name>substrate</name>
    </ligand>
</feature>
<dbReference type="PANTHER" id="PTHR11067:SF9">
    <property type="entry name" value="INOSINE TRIPHOSPHATE PYROPHOSPHATASE"/>
    <property type="match status" value="1"/>
</dbReference>
<dbReference type="Proteomes" id="UP000304840">
    <property type="component" value="Chromosome"/>
</dbReference>
<evidence type="ECO:0000256" key="2">
    <source>
        <dbReference type="ARBA" id="ARBA00011738"/>
    </source>
</evidence>
<comment type="catalytic activity">
    <reaction evidence="9 10">
        <text>XTP + H2O = XMP + diphosphate + H(+)</text>
        <dbReference type="Rhea" id="RHEA:28610"/>
        <dbReference type="ChEBI" id="CHEBI:15377"/>
        <dbReference type="ChEBI" id="CHEBI:15378"/>
        <dbReference type="ChEBI" id="CHEBI:33019"/>
        <dbReference type="ChEBI" id="CHEBI:57464"/>
        <dbReference type="ChEBI" id="CHEBI:61314"/>
        <dbReference type="EC" id="3.6.1.66"/>
    </reaction>
</comment>
<comment type="caution">
    <text evidence="10">Lacks conserved residue(s) required for the propagation of feature annotation.</text>
</comment>
<comment type="similarity">
    <text evidence="1 10 11">Belongs to the HAM1 NTPase family.</text>
</comment>
<comment type="catalytic activity">
    <reaction evidence="10">
        <text>ITP + H2O = IMP + diphosphate + H(+)</text>
        <dbReference type="Rhea" id="RHEA:29399"/>
        <dbReference type="ChEBI" id="CHEBI:15377"/>
        <dbReference type="ChEBI" id="CHEBI:15378"/>
        <dbReference type="ChEBI" id="CHEBI:33019"/>
        <dbReference type="ChEBI" id="CHEBI:58053"/>
        <dbReference type="ChEBI" id="CHEBI:61402"/>
        <dbReference type="EC" id="3.6.1.66"/>
    </reaction>
</comment>
<dbReference type="GO" id="GO:0000166">
    <property type="term" value="F:nucleotide binding"/>
    <property type="evidence" value="ECO:0007669"/>
    <property type="project" value="UniProtKB-KW"/>
</dbReference>
<feature type="binding site" evidence="10">
    <location>
        <position position="86"/>
    </location>
    <ligand>
        <name>Mg(2+)</name>
        <dbReference type="ChEBI" id="CHEBI:18420"/>
    </ligand>
</feature>
<evidence type="ECO:0000256" key="10">
    <source>
        <dbReference type="HAMAP-Rule" id="MF_01405"/>
    </source>
</evidence>
<feature type="binding site" evidence="10">
    <location>
        <begin position="25"/>
        <end position="30"/>
    </location>
    <ligand>
        <name>substrate</name>
    </ligand>
</feature>
<dbReference type="GO" id="GO:0035870">
    <property type="term" value="F:dITP diphosphatase activity"/>
    <property type="evidence" value="ECO:0007669"/>
    <property type="project" value="UniProtKB-UniRule"/>
</dbReference>
<dbReference type="SUPFAM" id="SSF52972">
    <property type="entry name" value="ITPase-like"/>
    <property type="match status" value="1"/>
</dbReference>
<keyword evidence="6 10" id="KW-0460">Magnesium</keyword>
<organism evidence="12 13">
    <name type="scientific">Flavobacterium columnare</name>
    <dbReference type="NCBI Taxonomy" id="996"/>
    <lineage>
        <taxon>Bacteria</taxon>
        <taxon>Pseudomonadati</taxon>
        <taxon>Bacteroidota</taxon>
        <taxon>Flavobacteriia</taxon>
        <taxon>Flavobacteriales</taxon>
        <taxon>Flavobacteriaceae</taxon>
        <taxon>Flavobacterium</taxon>
    </lineage>
</organism>
<keyword evidence="7 10" id="KW-0546">Nucleotide metabolism</keyword>
<dbReference type="GO" id="GO:0036222">
    <property type="term" value="F:XTP diphosphatase activity"/>
    <property type="evidence" value="ECO:0007669"/>
    <property type="project" value="UniProtKB-UniRule"/>
</dbReference>
<dbReference type="GO" id="GO:0046872">
    <property type="term" value="F:metal ion binding"/>
    <property type="evidence" value="ECO:0007669"/>
    <property type="project" value="UniProtKB-KW"/>
</dbReference>
<feature type="binding site" evidence="10">
    <location>
        <position position="189"/>
    </location>
    <ligand>
        <name>substrate</name>
    </ligand>
</feature>
<evidence type="ECO:0000256" key="6">
    <source>
        <dbReference type="ARBA" id="ARBA00022842"/>
    </source>
</evidence>
<dbReference type="AlphaFoldDB" id="A0AAI8CJU5"/>
<evidence type="ECO:0000256" key="7">
    <source>
        <dbReference type="ARBA" id="ARBA00023080"/>
    </source>
</evidence>
<dbReference type="GO" id="GO:0017111">
    <property type="term" value="F:ribonucleoside triphosphate phosphatase activity"/>
    <property type="evidence" value="ECO:0007669"/>
    <property type="project" value="InterPro"/>
</dbReference>
<feature type="binding site" evidence="10">
    <location>
        <begin position="166"/>
        <end position="169"/>
    </location>
    <ligand>
        <name>substrate</name>
    </ligand>
</feature>
<evidence type="ECO:0000313" key="13">
    <source>
        <dbReference type="Proteomes" id="UP000304840"/>
    </source>
</evidence>
<evidence type="ECO:0000256" key="11">
    <source>
        <dbReference type="RuleBase" id="RU003781"/>
    </source>
</evidence>
<dbReference type="InterPro" id="IPR029001">
    <property type="entry name" value="ITPase-like_fam"/>
</dbReference>
<dbReference type="CDD" id="cd00515">
    <property type="entry name" value="HAM1"/>
    <property type="match status" value="1"/>
</dbReference>
<dbReference type="PANTHER" id="PTHR11067">
    <property type="entry name" value="INOSINE TRIPHOSPHATE PYROPHOSPHATASE/HAM1 PROTEIN"/>
    <property type="match status" value="1"/>
</dbReference>
<reference evidence="13" key="1">
    <citation type="submission" date="2016-03" db="EMBL/GenBank/DDBJ databases">
        <title>Flavobacterium columnare strain B185, complete genome.</title>
        <authorList>
            <person name="Sundberg L.-R."/>
            <person name="Papponen P."/>
            <person name="Laanto E."/>
        </authorList>
    </citation>
    <scope>NUCLEOTIDE SEQUENCE [LARGE SCALE GENOMIC DNA]</scope>
    <source>
        <strain evidence="13">B185</strain>
    </source>
</reference>